<dbReference type="InterPro" id="IPR011761">
    <property type="entry name" value="ATP-grasp"/>
</dbReference>
<protein>
    <submittedName>
        <fullName evidence="6">ATP-grasp domain-containing protein</fullName>
    </submittedName>
</protein>
<dbReference type="Proteomes" id="UP001203687">
    <property type="component" value="Unassembled WGS sequence"/>
</dbReference>
<dbReference type="Gene3D" id="3.40.50.20">
    <property type="match status" value="1"/>
</dbReference>
<dbReference type="InterPro" id="IPR048764">
    <property type="entry name" value="PylC_N"/>
</dbReference>
<dbReference type="PROSITE" id="PS50975">
    <property type="entry name" value="ATP_GRASP"/>
    <property type="match status" value="1"/>
</dbReference>
<name>A0ABT0H9V0_9FLAO</name>
<comment type="caution">
    <text evidence="6">The sequence shown here is derived from an EMBL/GenBank/DDBJ whole genome shotgun (WGS) entry which is preliminary data.</text>
</comment>
<dbReference type="PANTHER" id="PTHR43055">
    <property type="entry name" value="FORMATE-DEPENDENT PHOSPHORIBOSYLGLYCINAMIDE FORMYLTRANSFERASE"/>
    <property type="match status" value="1"/>
</dbReference>
<dbReference type="Gene3D" id="3.30.470.20">
    <property type="entry name" value="ATP-grasp fold, B domain"/>
    <property type="match status" value="1"/>
</dbReference>
<dbReference type="InterPro" id="IPR013815">
    <property type="entry name" value="ATP_grasp_subdomain_1"/>
</dbReference>
<reference evidence="6" key="1">
    <citation type="submission" date="2022-04" db="EMBL/GenBank/DDBJ databases">
        <authorList>
            <person name="Ren T."/>
        </authorList>
    </citation>
    <scope>NUCLEOTIDE SEQUENCE</scope>
    <source>
        <strain evidence="6">F63249</strain>
    </source>
</reference>
<evidence type="ECO:0000313" key="7">
    <source>
        <dbReference type="Proteomes" id="UP001203687"/>
    </source>
</evidence>
<evidence type="ECO:0000256" key="4">
    <source>
        <dbReference type="PROSITE-ProRule" id="PRU00409"/>
    </source>
</evidence>
<feature type="domain" description="ATP-grasp" evidence="5">
    <location>
        <begin position="118"/>
        <end position="311"/>
    </location>
</feature>
<evidence type="ECO:0000256" key="2">
    <source>
        <dbReference type="ARBA" id="ARBA00022741"/>
    </source>
</evidence>
<keyword evidence="2 4" id="KW-0547">Nucleotide-binding</keyword>
<evidence type="ECO:0000313" key="6">
    <source>
        <dbReference type="EMBL" id="MCK8480610.1"/>
    </source>
</evidence>
<dbReference type="SUPFAM" id="SSF56059">
    <property type="entry name" value="Glutathione synthetase ATP-binding domain-like"/>
    <property type="match status" value="1"/>
</dbReference>
<evidence type="ECO:0000256" key="1">
    <source>
        <dbReference type="ARBA" id="ARBA00022598"/>
    </source>
</evidence>
<organism evidence="6 7">
    <name type="scientific">Psychroserpens algicola</name>
    <dbReference type="NCBI Taxonomy" id="1719034"/>
    <lineage>
        <taxon>Bacteria</taxon>
        <taxon>Pseudomonadati</taxon>
        <taxon>Bacteroidota</taxon>
        <taxon>Flavobacteriia</taxon>
        <taxon>Flavobacteriales</taxon>
        <taxon>Flavobacteriaceae</taxon>
        <taxon>Psychroserpens</taxon>
    </lineage>
</organism>
<gene>
    <name evidence="6" type="ORF">MUY34_08265</name>
</gene>
<dbReference type="InterPro" id="IPR003806">
    <property type="entry name" value="ATP-grasp_PylC-type"/>
</dbReference>
<sequence>MAINILFTCAGRRNYLINYFKEALKGEGRIIVADMSTSAPAMVDADLAILVPSVYSDHYIDELKKIIIEHRVTAVISLNDLELPILSKHKTELEKTGAKVIVSNERVIDIAFDKIETFNFLKSIGLKTPKTYTSISEVKSAIQQGDLDFPLVVKPRWGSASIGIDFPESEEELHLAFKLQQIKLKKSILNTVSQHDFDNAILIQEKMNGTEYGMDIVNDFEGNYYGTFVREKVNMRSGETDKARSVIDQRFDDIGQEISKHLKHTGSLDCDVFIANNELYVLELNPRFGGGYPFSHEAGINTSAIYIEWLKGNNNVAQFNQYKAGKLFSKCDRMLEIKSR</sequence>
<dbReference type="Pfam" id="PF21360">
    <property type="entry name" value="PylC-like_N"/>
    <property type="match status" value="1"/>
</dbReference>
<accession>A0ABT0H9V0</accession>
<evidence type="ECO:0000259" key="5">
    <source>
        <dbReference type="PROSITE" id="PS50975"/>
    </source>
</evidence>
<keyword evidence="1" id="KW-0436">Ligase</keyword>
<dbReference type="PANTHER" id="PTHR43055:SF1">
    <property type="entry name" value="FORMATE-DEPENDENT PHOSPHORIBOSYLGLYCINAMIDE FORMYLTRANSFERASE"/>
    <property type="match status" value="1"/>
</dbReference>
<proteinExistence type="predicted"/>
<dbReference type="Gene3D" id="3.30.1490.20">
    <property type="entry name" value="ATP-grasp fold, A domain"/>
    <property type="match status" value="1"/>
</dbReference>
<dbReference type="Pfam" id="PF02655">
    <property type="entry name" value="ATP-grasp_3"/>
    <property type="match status" value="1"/>
</dbReference>
<evidence type="ECO:0000256" key="3">
    <source>
        <dbReference type="ARBA" id="ARBA00022840"/>
    </source>
</evidence>
<keyword evidence="3 4" id="KW-0067">ATP-binding</keyword>
<dbReference type="RefSeq" id="WP_248412677.1">
    <property type="nucleotide sequence ID" value="NZ_JALPQF010000007.1"/>
</dbReference>
<dbReference type="EMBL" id="JALPQF010000007">
    <property type="protein sequence ID" value="MCK8480610.1"/>
    <property type="molecule type" value="Genomic_DNA"/>
</dbReference>
<keyword evidence="7" id="KW-1185">Reference proteome</keyword>
<dbReference type="NCBIfam" id="NF009404">
    <property type="entry name" value="PRK12767.1-3"/>
    <property type="match status" value="1"/>
</dbReference>